<organism evidence="2 3">
    <name type="scientific">Cocos nucifera</name>
    <name type="common">Coconut palm</name>
    <dbReference type="NCBI Taxonomy" id="13894"/>
    <lineage>
        <taxon>Eukaryota</taxon>
        <taxon>Viridiplantae</taxon>
        <taxon>Streptophyta</taxon>
        <taxon>Embryophyta</taxon>
        <taxon>Tracheophyta</taxon>
        <taxon>Spermatophyta</taxon>
        <taxon>Magnoliopsida</taxon>
        <taxon>Liliopsida</taxon>
        <taxon>Arecaceae</taxon>
        <taxon>Arecoideae</taxon>
        <taxon>Cocoseae</taxon>
        <taxon>Attaleinae</taxon>
        <taxon>Cocos</taxon>
    </lineage>
</organism>
<keyword evidence="3" id="KW-1185">Reference proteome</keyword>
<evidence type="ECO:0000256" key="1">
    <source>
        <dbReference type="SAM" id="MobiDB-lite"/>
    </source>
</evidence>
<protein>
    <submittedName>
        <fullName evidence="2">Uncharacterized protein</fullName>
    </submittedName>
</protein>
<dbReference type="EMBL" id="CM017872">
    <property type="protein sequence ID" value="KAG1327841.1"/>
    <property type="molecule type" value="Genomic_DNA"/>
</dbReference>
<reference evidence="2" key="2">
    <citation type="submission" date="2019-07" db="EMBL/GenBank/DDBJ databases">
        <authorList>
            <person name="Yang Y."/>
            <person name="Bocs S."/>
            <person name="Baudouin L."/>
        </authorList>
    </citation>
    <scope>NUCLEOTIDE SEQUENCE</scope>
    <source>
        <tissue evidence="2">Spear leaf of Hainan Tall coconut</tissue>
    </source>
</reference>
<reference evidence="2" key="1">
    <citation type="journal article" date="2017" name="Gigascience">
        <title>The genome draft of coconut (Cocos nucifera).</title>
        <authorList>
            <person name="Xiao Y."/>
            <person name="Xu P."/>
            <person name="Fan H."/>
            <person name="Baudouin L."/>
            <person name="Xia W."/>
            <person name="Bocs S."/>
            <person name="Xu J."/>
            <person name="Li Q."/>
            <person name="Guo A."/>
            <person name="Zhou L."/>
            <person name="Li J."/>
            <person name="Wu Y."/>
            <person name="Ma Z."/>
            <person name="Armero A."/>
            <person name="Issali A.E."/>
            <person name="Liu N."/>
            <person name="Peng M."/>
            <person name="Yang Y."/>
        </authorList>
    </citation>
    <scope>NUCLEOTIDE SEQUENCE</scope>
    <source>
        <tissue evidence="2">Spear leaf of Hainan Tall coconut</tissue>
    </source>
</reference>
<name>A0A8K0HWM4_COCNU</name>
<dbReference type="Proteomes" id="UP000797356">
    <property type="component" value="Chromosome 1"/>
</dbReference>
<sequence>MRRNCILTNSIGKWHSYLPTFTRYECKQAKPLPHLAKQRPSQNVPMNLSADHHSPPPSFGHPTSDYFTP</sequence>
<evidence type="ECO:0000313" key="3">
    <source>
        <dbReference type="Proteomes" id="UP000797356"/>
    </source>
</evidence>
<feature type="region of interest" description="Disordered" evidence="1">
    <location>
        <begin position="35"/>
        <end position="69"/>
    </location>
</feature>
<gene>
    <name evidence="2" type="ORF">COCNU_01G017750</name>
</gene>
<dbReference type="AlphaFoldDB" id="A0A8K0HWM4"/>
<proteinExistence type="predicted"/>
<evidence type="ECO:0000313" key="2">
    <source>
        <dbReference type="EMBL" id="KAG1327841.1"/>
    </source>
</evidence>
<comment type="caution">
    <text evidence="2">The sequence shown here is derived from an EMBL/GenBank/DDBJ whole genome shotgun (WGS) entry which is preliminary data.</text>
</comment>
<accession>A0A8K0HWM4</accession>